<accession>A0A438KG34</accession>
<dbReference type="EMBL" id="QGNW01000007">
    <property type="protein sequence ID" value="RVX20163.1"/>
    <property type="molecule type" value="Genomic_DNA"/>
</dbReference>
<evidence type="ECO:0008006" key="3">
    <source>
        <dbReference type="Google" id="ProtNLM"/>
    </source>
</evidence>
<dbReference type="AlphaFoldDB" id="A0A438KG34"/>
<name>A0A438KG34_VITVI</name>
<sequence length="377" mass="41826">MEENVGLGTLGVSCWFGVESKTFEILPETVKGKEVDKIVEKDQGFSSWIRFGKRGLVGLLKGGGRLFFECRGEKFSLVFLEGKEFLGGGTSKLRSIRIAPETRPLKASKEFIRFREEKEKNEGDILLNLASFAKVLNRGKGEVGEVVWIESETKEGDASVNEAWVRVLGLPVHLWGKALFKRLGDACKGFFVVDLDIKERGEREGSARAMQSVERGGRKLVGDVLQVSGAELGLSVHVSNKVKSLVSRVDKALMEEATSFEGRPSSFPSSPFHSLVDGRLLDLTGSAKKAPLGRDLVVRAEYVEDFRVLKANSDSVEEVVFSESLPCKFAKFSSFLGMLMVGFKKEITSLLRKMEARKKAWSKDLRQKEYNVLAISC</sequence>
<evidence type="ECO:0000313" key="2">
    <source>
        <dbReference type="Proteomes" id="UP000288805"/>
    </source>
</evidence>
<protein>
    <recommendedName>
        <fullName evidence="3">DUF4283 domain-containing protein</fullName>
    </recommendedName>
</protein>
<evidence type="ECO:0000313" key="1">
    <source>
        <dbReference type="EMBL" id="RVX20163.1"/>
    </source>
</evidence>
<comment type="caution">
    <text evidence="1">The sequence shown here is derived from an EMBL/GenBank/DDBJ whole genome shotgun (WGS) entry which is preliminary data.</text>
</comment>
<dbReference type="Proteomes" id="UP000288805">
    <property type="component" value="Unassembled WGS sequence"/>
</dbReference>
<gene>
    <name evidence="1" type="ORF">CK203_004514</name>
</gene>
<reference evidence="1 2" key="1">
    <citation type="journal article" date="2018" name="PLoS Genet.">
        <title>Population sequencing reveals clonal diversity and ancestral inbreeding in the grapevine cultivar Chardonnay.</title>
        <authorList>
            <person name="Roach M.J."/>
            <person name="Johnson D.L."/>
            <person name="Bohlmann J."/>
            <person name="van Vuuren H.J."/>
            <person name="Jones S.J."/>
            <person name="Pretorius I.S."/>
            <person name="Schmidt S.A."/>
            <person name="Borneman A.R."/>
        </authorList>
    </citation>
    <scope>NUCLEOTIDE SEQUENCE [LARGE SCALE GENOMIC DNA]</scope>
    <source>
        <strain evidence="2">cv. Chardonnay</strain>
        <tissue evidence="1">Leaf</tissue>
    </source>
</reference>
<proteinExistence type="predicted"/>
<organism evidence="1 2">
    <name type="scientific">Vitis vinifera</name>
    <name type="common">Grape</name>
    <dbReference type="NCBI Taxonomy" id="29760"/>
    <lineage>
        <taxon>Eukaryota</taxon>
        <taxon>Viridiplantae</taxon>
        <taxon>Streptophyta</taxon>
        <taxon>Embryophyta</taxon>
        <taxon>Tracheophyta</taxon>
        <taxon>Spermatophyta</taxon>
        <taxon>Magnoliopsida</taxon>
        <taxon>eudicotyledons</taxon>
        <taxon>Gunneridae</taxon>
        <taxon>Pentapetalae</taxon>
        <taxon>rosids</taxon>
        <taxon>Vitales</taxon>
        <taxon>Vitaceae</taxon>
        <taxon>Viteae</taxon>
        <taxon>Vitis</taxon>
    </lineage>
</organism>